<evidence type="ECO:0000259" key="22">
    <source>
        <dbReference type="PROSITE" id="PS50125"/>
    </source>
</evidence>
<dbReference type="EMBL" id="KL363260">
    <property type="protein sequence ID" value="KFD50007.1"/>
    <property type="molecule type" value="Genomic_DNA"/>
</dbReference>
<evidence type="ECO:0000256" key="13">
    <source>
        <dbReference type="ARBA" id="ARBA00022989"/>
    </source>
</evidence>
<dbReference type="InterPro" id="IPR007504">
    <property type="entry name" value="H/ACA_rnp_Gar1/Naf1"/>
</dbReference>
<dbReference type="InterPro" id="IPR011009">
    <property type="entry name" value="Kinase-like_dom_sf"/>
</dbReference>
<evidence type="ECO:0000256" key="14">
    <source>
        <dbReference type="ARBA" id="ARBA00023136"/>
    </source>
</evidence>
<dbReference type="PANTHER" id="PTHR11920">
    <property type="entry name" value="GUANYLYL CYCLASE"/>
    <property type="match status" value="1"/>
</dbReference>
<dbReference type="Gene3D" id="1.10.510.10">
    <property type="entry name" value="Transferase(Phosphotransferase) domain 1"/>
    <property type="match status" value="1"/>
</dbReference>
<dbReference type="GO" id="GO:0004672">
    <property type="term" value="F:protein kinase activity"/>
    <property type="evidence" value="ECO:0007669"/>
    <property type="project" value="InterPro"/>
</dbReference>
<keyword evidence="10 20" id="KW-0812">Transmembrane</keyword>
<dbReference type="SMART" id="SM00220">
    <property type="entry name" value="S_TKc"/>
    <property type="match status" value="1"/>
</dbReference>
<dbReference type="Pfam" id="PF00211">
    <property type="entry name" value="Guanylate_cyc"/>
    <property type="match status" value="1"/>
</dbReference>
<feature type="domain" description="Protein kinase" evidence="21">
    <location>
        <begin position="947"/>
        <end position="1337"/>
    </location>
</feature>
<comment type="similarity">
    <text evidence="4">Belongs to the NAF1 family.</text>
</comment>
<keyword evidence="9" id="KW-0597">Phosphoprotein</keyword>
<evidence type="ECO:0000256" key="9">
    <source>
        <dbReference type="ARBA" id="ARBA00022553"/>
    </source>
</evidence>
<dbReference type="CDD" id="cd07302">
    <property type="entry name" value="CHD"/>
    <property type="match status" value="1"/>
</dbReference>
<keyword evidence="16" id="KW-0456">Lyase</keyword>
<evidence type="ECO:0000256" key="4">
    <source>
        <dbReference type="ARBA" id="ARBA00009801"/>
    </source>
</evidence>
<reference evidence="24 25" key="1">
    <citation type="journal article" date="2014" name="Nat. Genet.">
        <title>Genome and transcriptome of the porcine whipworm Trichuris suis.</title>
        <authorList>
            <person name="Jex A.R."/>
            <person name="Nejsum P."/>
            <person name="Schwarz E.M."/>
            <person name="Hu L."/>
            <person name="Young N.D."/>
            <person name="Hall R.S."/>
            <person name="Korhonen P.K."/>
            <person name="Liao S."/>
            <person name="Thamsborg S."/>
            <person name="Xia J."/>
            <person name="Xu P."/>
            <person name="Wang S."/>
            <person name="Scheerlinck J.P."/>
            <person name="Hofmann A."/>
            <person name="Sternberg P.W."/>
            <person name="Wang J."/>
            <person name="Gasser R.B."/>
        </authorList>
    </citation>
    <scope>NUCLEOTIDE SEQUENCE [LARGE SCALE GENOMIC DNA]</scope>
    <source>
        <strain evidence="24">DCEP-RM93F</strain>
        <strain evidence="23">DCEP-RM93M</strain>
    </source>
</reference>
<dbReference type="Proteomes" id="UP000030764">
    <property type="component" value="Unassembled WGS sequence"/>
</dbReference>
<feature type="transmembrane region" description="Helical" evidence="20">
    <location>
        <begin position="904"/>
        <end position="928"/>
    </location>
</feature>
<dbReference type="EC" id="4.6.1.2" evidence="5"/>
<dbReference type="GO" id="GO:0005886">
    <property type="term" value="C:plasma membrane"/>
    <property type="evidence" value="ECO:0007669"/>
    <property type="project" value="TreeGrafter"/>
</dbReference>
<evidence type="ECO:0000256" key="12">
    <source>
        <dbReference type="ARBA" id="ARBA00022884"/>
    </source>
</evidence>
<dbReference type="PROSITE" id="PS50011">
    <property type="entry name" value="PROTEIN_KINASE_DOM"/>
    <property type="match status" value="1"/>
</dbReference>
<protein>
    <recommendedName>
        <fullName evidence="6">H/ACA ribonucleoprotein complex non-core subunit NAF1</fullName>
        <ecNumber evidence="5">4.6.1.2</ecNumber>
    </recommendedName>
</protein>
<evidence type="ECO:0000256" key="5">
    <source>
        <dbReference type="ARBA" id="ARBA00012202"/>
    </source>
</evidence>
<keyword evidence="12" id="KW-0694">RNA-binding</keyword>
<evidence type="ECO:0000256" key="16">
    <source>
        <dbReference type="ARBA" id="ARBA00023239"/>
    </source>
</evidence>
<evidence type="ECO:0000313" key="24">
    <source>
        <dbReference type="EMBL" id="KFD64742.1"/>
    </source>
</evidence>
<keyword evidence="18" id="KW-0141">cGMP biosynthesis</keyword>
<feature type="domain" description="Guanylate cyclase" evidence="22">
    <location>
        <begin position="1410"/>
        <end position="1533"/>
    </location>
</feature>
<evidence type="ECO:0000256" key="6">
    <source>
        <dbReference type="ARBA" id="ARBA00021438"/>
    </source>
</evidence>
<evidence type="ECO:0000256" key="10">
    <source>
        <dbReference type="ARBA" id="ARBA00022692"/>
    </source>
</evidence>
<keyword evidence="8" id="KW-0698">rRNA processing</keyword>
<evidence type="ECO:0000256" key="17">
    <source>
        <dbReference type="ARBA" id="ARBA00023242"/>
    </source>
</evidence>
<evidence type="ECO:0000259" key="21">
    <source>
        <dbReference type="PROSITE" id="PS50011"/>
    </source>
</evidence>
<keyword evidence="14 20" id="KW-0472">Membrane</keyword>
<proteinExistence type="inferred from homology"/>
<dbReference type="SMART" id="SM00044">
    <property type="entry name" value="CYCc"/>
    <property type="match status" value="1"/>
</dbReference>
<dbReference type="Pfam" id="PF00069">
    <property type="entry name" value="Pkinase"/>
    <property type="match status" value="1"/>
</dbReference>
<gene>
    <name evidence="23" type="ORF">M513_09100</name>
    <name evidence="24" type="ORF">M514_09100</name>
</gene>
<dbReference type="Gene3D" id="3.30.70.1230">
    <property type="entry name" value="Nucleotide cyclase"/>
    <property type="match status" value="1"/>
</dbReference>
<accession>A0A085N5J6</accession>
<evidence type="ECO:0000256" key="19">
    <source>
        <dbReference type="SAM" id="MobiDB-lite"/>
    </source>
</evidence>
<evidence type="ECO:0000313" key="23">
    <source>
        <dbReference type="EMBL" id="KFD50007.1"/>
    </source>
</evidence>
<evidence type="ECO:0000256" key="8">
    <source>
        <dbReference type="ARBA" id="ARBA00022552"/>
    </source>
</evidence>
<feature type="region of interest" description="Disordered" evidence="19">
    <location>
        <begin position="248"/>
        <end position="305"/>
    </location>
</feature>
<dbReference type="GO" id="GO:0001522">
    <property type="term" value="P:pseudouridine synthesis"/>
    <property type="evidence" value="ECO:0007669"/>
    <property type="project" value="InterPro"/>
</dbReference>
<name>A0A085N5J6_9BILA</name>
<evidence type="ECO:0000313" key="25">
    <source>
        <dbReference type="Proteomes" id="UP000030764"/>
    </source>
</evidence>
<comment type="catalytic activity">
    <reaction evidence="1">
        <text>GTP = 3',5'-cyclic GMP + diphosphate</text>
        <dbReference type="Rhea" id="RHEA:13665"/>
        <dbReference type="ChEBI" id="CHEBI:33019"/>
        <dbReference type="ChEBI" id="CHEBI:37565"/>
        <dbReference type="ChEBI" id="CHEBI:57746"/>
        <dbReference type="EC" id="4.6.1.2"/>
    </reaction>
</comment>
<dbReference type="InterPro" id="IPR029787">
    <property type="entry name" value="Nucleotide_cyclase"/>
</dbReference>
<evidence type="ECO:0000256" key="1">
    <source>
        <dbReference type="ARBA" id="ARBA00001436"/>
    </source>
</evidence>
<dbReference type="GO" id="GO:0007168">
    <property type="term" value="P:receptor guanylyl cyclase signaling pathway"/>
    <property type="evidence" value="ECO:0007669"/>
    <property type="project" value="TreeGrafter"/>
</dbReference>
<feature type="compositionally biased region" description="Basic residues" evidence="19">
    <location>
        <begin position="271"/>
        <end position="285"/>
    </location>
</feature>
<keyword evidence="25" id="KW-1185">Reference proteome</keyword>
<dbReference type="Proteomes" id="UP000030758">
    <property type="component" value="Unassembled WGS sequence"/>
</dbReference>
<dbReference type="Gene3D" id="3.40.50.2300">
    <property type="match status" value="1"/>
</dbReference>
<keyword evidence="13 20" id="KW-1133">Transmembrane helix</keyword>
<evidence type="ECO:0000256" key="11">
    <source>
        <dbReference type="ARBA" id="ARBA00022741"/>
    </source>
</evidence>
<feature type="non-terminal residue" evidence="24">
    <location>
        <position position="1714"/>
    </location>
</feature>
<dbReference type="GO" id="GO:0022618">
    <property type="term" value="P:protein-RNA complex assembly"/>
    <property type="evidence" value="ECO:0007669"/>
    <property type="project" value="UniProtKB-ARBA"/>
</dbReference>
<evidence type="ECO:0000256" key="15">
    <source>
        <dbReference type="ARBA" id="ARBA00023180"/>
    </source>
</evidence>
<dbReference type="FunFam" id="2.40.10.230:FF:000002">
    <property type="entry name" value="H/ACA ribonucleoprotein complex non-core subunit NAF1"/>
    <property type="match status" value="1"/>
</dbReference>
<dbReference type="GO" id="GO:0004383">
    <property type="term" value="F:guanylate cyclase activity"/>
    <property type="evidence" value="ECO:0007669"/>
    <property type="project" value="UniProtKB-EC"/>
</dbReference>
<evidence type="ECO:0000256" key="18">
    <source>
        <dbReference type="ARBA" id="ARBA00023293"/>
    </source>
</evidence>
<dbReference type="GO" id="GO:0035556">
    <property type="term" value="P:intracellular signal transduction"/>
    <property type="evidence" value="ECO:0007669"/>
    <property type="project" value="InterPro"/>
</dbReference>
<comment type="subcellular location">
    <subcellularLocation>
        <location evidence="3">Membrane</location>
        <topology evidence="3">Single-pass membrane protein</topology>
    </subcellularLocation>
    <subcellularLocation>
        <location evidence="2">Nucleus</location>
    </subcellularLocation>
</comment>
<dbReference type="GO" id="GO:0005634">
    <property type="term" value="C:nucleus"/>
    <property type="evidence" value="ECO:0007669"/>
    <property type="project" value="UniProtKB-SubCell"/>
</dbReference>
<dbReference type="InterPro" id="IPR038664">
    <property type="entry name" value="Gar1/Naf1_Cbf5-bd_sf"/>
</dbReference>
<dbReference type="EMBL" id="KL367551">
    <property type="protein sequence ID" value="KFD64742.1"/>
    <property type="molecule type" value="Genomic_DNA"/>
</dbReference>
<keyword evidence="7" id="KW-0690">Ribosome biogenesis</keyword>
<dbReference type="SUPFAM" id="SSF50447">
    <property type="entry name" value="Translation proteins"/>
    <property type="match status" value="1"/>
</dbReference>
<dbReference type="GO" id="GO:0004016">
    <property type="term" value="F:adenylate cyclase activity"/>
    <property type="evidence" value="ECO:0007669"/>
    <property type="project" value="TreeGrafter"/>
</dbReference>
<dbReference type="GO" id="GO:0043489">
    <property type="term" value="P:RNA stabilization"/>
    <property type="evidence" value="ECO:0007669"/>
    <property type="project" value="UniProtKB-ARBA"/>
</dbReference>
<evidence type="ECO:0000256" key="20">
    <source>
        <dbReference type="SAM" id="Phobius"/>
    </source>
</evidence>
<keyword evidence="17" id="KW-0539">Nucleus</keyword>
<keyword evidence="11" id="KW-0547">Nucleotide-binding</keyword>
<dbReference type="InterPro" id="IPR000719">
    <property type="entry name" value="Prot_kinase_dom"/>
</dbReference>
<organism evidence="24">
    <name type="scientific">Trichuris suis</name>
    <name type="common">pig whipworm</name>
    <dbReference type="NCBI Taxonomy" id="68888"/>
    <lineage>
        <taxon>Eukaryota</taxon>
        <taxon>Metazoa</taxon>
        <taxon>Ecdysozoa</taxon>
        <taxon>Nematoda</taxon>
        <taxon>Enoplea</taxon>
        <taxon>Dorylaimia</taxon>
        <taxon>Trichinellida</taxon>
        <taxon>Trichuridae</taxon>
        <taxon>Trichuris</taxon>
    </lineage>
</organism>
<dbReference type="SUPFAM" id="SSF56112">
    <property type="entry name" value="Protein kinase-like (PK-like)"/>
    <property type="match status" value="1"/>
</dbReference>
<dbReference type="InterPro" id="IPR050401">
    <property type="entry name" value="Cyclic_nucleotide_synthase"/>
</dbReference>
<dbReference type="GO" id="GO:0005524">
    <property type="term" value="F:ATP binding"/>
    <property type="evidence" value="ECO:0007669"/>
    <property type="project" value="InterPro"/>
</dbReference>
<dbReference type="GO" id="GO:0001653">
    <property type="term" value="F:peptide receptor activity"/>
    <property type="evidence" value="ECO:0007669"/>
    <property type="project" value="TreeGrafter"/>
</dbReference>
<dbReference type="InterPro" id="IPR001054">
    <property type="entry name" value="A/G_cyclase"/>
</dbReference>
<evidence type="ECO:0000256" key="7">
    <source>
        <dbReference type="ARBA" id="ARBA00022517"/>
    </source>
</evidence>
<dbReference type="GO" id="GO:0003723">
    <property type="term" value="F:RNA binding"/>
    <property type="evidence" value="ECO:0007669"/>
    <property type="project" value="UniProtKB-KW"/>
</dbReference>
<evidence type="ECO:0000256" key="3">
    <source>
        <dbReference type="ARBA" id="ARBA00004167"/>
    </source>
</evidence>
<sequence length="1714" mass="193976">MRAIVCYSDSEDEPSEVIEDVDLIVRDMLLSIVESVVSLRPYPGAGFPYLFDTGTYRENLIVCSPPTSENGFAFSFDADSDDSDAIFDKSLISVKLMIFRFAYSSLDKCASAIQLPALSVPAVPGELSIDDLPKIDKLSISVGEEIELLPAGVVDSIVGVLVVVKSTPNTPPLNEETFLFANSRAAVGQIFETFGPVKAPYYSVRFNSAEEIADMDIQVGQTLFYANTNDYTCPVFVDALKKMKGTDASWKNDVEPPPEAMDFSDDEEERKHRRRLKAKRRRNSLHRNDAEETNGYSGPSGLACHVRPAESAGQTHSPYCGPSHNSSYLSTSVPHLPSCFSPSLYFASTTSVPWHASPAVPPPTYPLPPWMQQDRRPHRKPCTSTVNMEMKIATMLLSLTATCLCTKETGQEEQACLPLALAGKATSCPEKQPVIYLRSPCYHSNWTRILLKHNISADNLYFYHNGMALYIEPDDVGGNTFPSAYLRKVTYSIRACEIHRSFTPIIVAPACPVQFSFWYDEYIDYLLRVSTPKHGYLVLNPTISYSGVALADISRKEQLPDFVGYNDMAQLRLIDLNGDTSMHAEALYELLSTFQWESLCMVELRLFTGKSRGQRVAARSACADVFAVVEQQSFLNKRNINHLYWYFDSLHSNETIVKLQNIWEYLKPLTRIVILCGYPLSLSKKLLRIISETMIKDRNYAVVYFDMFLAKKAVLKAVSDAVPYIHAIRGIKVLAMADDMQCQNVKWRFFVSQNITSGTSPVSNYLQDSLHCALHYLLIAALHVDIEMDQQMEQETDFLIHEFFKRYNKHGRLYKIHLQRRAVVYFRNWTLLSFDAKSMAFVPVINLSWTSSNVAGSQRARVLVTTSGKMIWASGSSVQLDGTSACWGYPSFFPCDEEEDYSSLITLIFILIGVVCLLLLASAMIVVIRKRNEKRDNRKLMEESCFFLENDLKPSNSFGSLVINEKFFLATLRGEDVMVRCVGVIDDTSSLQPEIKLKDRLKNFIWPIVRSLRLTWLRRRLSRAMYRIMLILFRTHDVSIGPDNDAEATEDEISCNFNAKNHNYLKFSDLFLKQMSALKIWSASEENIAHFKGAMYLRLDRPRLYFIYEYCPMGSLASFLGHIPSLSSEMRHLLAHDVICGLQSLHCRHDLIHGHLRSSCIQIDNNCRAKILVMRLDSMEDSILQRPQGFSQLYLAPEMLRDDAYKPTREADMYSFAIVLHQIVYQKCAFYIEKDEEEMERKYVRIIHPNLITTDNIEKIHKYCQSTLPSDSHFTMYPKEEEAKFIVDKIIDGYTIRPSVMPTEDDMEELLNVMQCCWQEDPANRMDSSCALMRITLAMRGRSNDTFYNIAKRVSAGAGDLESILADRSERIRRQRDHCLRLLSGIMPLSIASSMMSGCKTRISKVELASIYFHGVYNFKKAYTTANEAVRFLDKLYGTCDRIASMYDVTPLHRVNDTLLIASGVLSPCAEHASELAMVAVQLHEAIRNQFPDMLVEIKSGINSGTVVCGVVGTKVPMYAVFGDTVNVASRMYSTSEPGRTQISENTYRLLRKKRRIFNMVKRGPVEVKGKGTMNTYWLRSYRKYLGCVPTDVRLDGIATSAELDIALGDDVHEINIHKDGSSGLSTEESSLPSSTMRSVSKFLSSEVIEPTNGTVERPLTSPLKIELTSKRRHSVQLAGRKRHSLVIHNMAHHDNYKCSKYGNTFKQTSAAVI</sequence>
<keyword evidence="15" id="KW-0325">Glycoprotein</keyword>
<dbReference type="InterPro" id="IPR009000">
    <property type="entry name" value="Transl_B-barrel_sf"/>
</dbReference>
<dbReference type="GO" id="GO:0006364">
    <property type="term" value="P:rRNA processing"/>
    <property type="evidence" value="ECO:0007669"/>
    <property type="project" value="UniProtKB-KW"/>
</dbReference>
<dbReference type="PROSITE" id="PS50125">
    <property type="entry name" value="GUANYLATE_CYCLASE_2"/>
    <property type="match status" value="1"/>
</dbReference>
<dbReference type="SUPFAM" id="SSF55073">
    <property type="entry name" value="Nucleotide cyclase"/>
    <property type="match status" value="1"/>
</dbReference>
<dbReference type="PANTHER" id="PTHR11920:SF335">
    <property type="entry name" value="GUANYLATE CYCLASE"/>
    <property type="match status" value="1"/>
</dbReference>
<dbReference type="Gene3D" id="2.40.10.230">
    <property type="entry name" value="Probable tRNA pseudouridine synthase domain"/>
    <property type="match status" value="1"/>
</dbReference>
<evidence type="ECO:0000256" key="2">
    <source>
        <dbReference type="ARBA" id="ARBA00004123"/>
    </source>
</evidence>
<dbReference type="Pfam" id="PF04410">
    <property type="entry name" value="Gar1"/>
    <property type="match status" value="1"/>
</dbReference>